<reference evidence="6 7" key="1">
    <citation type="journal article" date="2014" name="Nature">
        <title>An environmental bacterial taxon with a large and distinct metabolic repertoire.</title>
        <authorList>
            <person name="Wilson M.C."/>
            <person name="Mori T."/>
            <person name="Ruckert C."/>
            <person name="Uria A.R."/>
            <person name="Helf M.J."/>
            <person name="Takada K."/>
            <person name="Gernert C."/>
            <person name="Steffens U.A."/>
            <person name="Heycke N."/>
            <person name="Schmitt S."/>
            <person name="Rinke C."/>
            <person name="Helfrich E.J."/>
            <person name="Brachmann A.O."/>
            <person name="Gurgui C."/>
            <person name="Wakimoto T."/>
            <person name="Kracht M."/>
            <person name="Crusemann M."/>
            <person name="Hentschel U."/>
            <person name="Abe I."/>
            <person name="Matsunaga S."/>
            <person name="Kalinowski J."/>
            <person name="Takeyama H."/>
            <person name="Piel J."/>
        </authorList>
    </citation>
    <scope>NUCLEOTIDE SEQUENCE [LARGE SCALE GENOMIC DNA]</scope>
    <source>
        <strain evidence="7">TSY2</strain>
    </source>
</reference>
<dbReference type="HOGENOM" id="CLU_1632324_0_0_7"/>
<dbReference type="SUPFAM" id="SSF51679">
    <property type="entry name" value="Bacterial luciferase-like"/>
    <property type="match status" value="1"/>
</dbReference>
<dbReference type="InterPro" id="IPR050172">
    <property type="entry name" value="SsuD_RutA_monooxygenase"/>
</dbReference>
<organism evidence="6 7">
    <name type="scientific">Candidatus Entotheonella gemina</name>
    <dbReference type="NCBI Taxonomy" id="1429439"/>
    <lineage>
        <taxon>Bacteria</taxon>
        <taxon>Pseudomonadati</taxon>
        <taxon>Nitrospinota/Tectimicrobiota group</taxon>
        <taxon>Candidatus Tectimicrobiota</taxon>
        <taxon>Candidatus Entotheonellia</taxon>
        <taxon>Candidatus Entotheonellales</taxon>
        <taxon>Candidatus Entotheonellaceae</taxon>
        <taxon>Candidatus Entotheonella</taxon>
    </lineage>
</organism>
<evidence type="ECO:0000256" key="1">
    <source>
        <dbReference type="ARBA" id="ARBA00022630"/>
    </source>
</evidence>
<name>W4M930_9BACT</name>
<keyword evidence="3" id="KW-0560">Oxidoreductase</keyword>
<dbReference type="Pfam" id="PF00296">
    <property type="entry name" value="Bac_luciferase"/>
    <property type="match status" value="1"/>
</dbReference>
<evidence type="ECO:0000256" key="3">
    <source>
        <dbReference type="ARBA" id="ARBA00023002"/>
    </source>
</evidence>
<dbReference type="GO" id="GO:0046306">
    <property type="term" value="P:alkanesulfonate catabolic process"/>
    <property type="evidence" value="ECO:0007669"/>
    <property type="project" value="TreeGrafter"/>
</dbReference>
<dbReference type="GO" id="GO:0008726">
    <property type="term" value="F:alkanesulfonate monooxygenase activity"/>
    <property type="evidence" value="ECO:0007669"/>
    <property type="project" value="TreeGrafter"/>
</dbReference>
<dbReference type="Gene3D" id="3.20.20.30">
    <property type="entry name" value="Luciferase-like domain"/>
    <property type="match status" value="1"/>
</dbReference>
<dbReference type="PANTHER" id="PTHR42847:SF4">
    <property type="entry name" value="ALKANESULFONATE MONOOXYGENASE-RELATED"/>
    <property type="match status" value="1"/>
</dbReference>
<evidence type="ECO:0000256" key="4">
    <source>
        <dbReference type="ARBA" id="ARBA00023033"/>
    </source>
</evidence>
<dbReference type="InterPro" id="IPR011251">
    <property type="entry name" value="Luciferase-like_dom"/>
</dbReference>
<protein>
    <recommendedName>
        <fullName evidence="5">Luciferase-like domain-containing protein</fullName>
    </recommendedName>
</protein>
<dbReference type="InterPro" id="IPR036661">
    <property type="entry name" value="Luciferase-like_sf"/>
</dbReference>
<dbReference type="EMBL" id="AZHX01000778">
    <property type="protein sequence ID" value="ETX06137.1"/>
    <property type="molecule type" value="Genomic_DNA"/>
</dbReference>
<dbReference type="AlphaFoldDB" id="W4M930"/>
<evidence type="ECO:0000313" key="7">
    <source>
        <dbReference type="Proteomes" id="UP000019140"/>
    </source>
</evidence>
<keyword evidence="1" id="KW-0285">Flavoprotein</keyword>
<gene>
    <name evidence="6" type="ORF">ETSY2_18905</name>
</gene>
<keyword evidence="4" id="KW-0503">Monooxygenase</keyword>
<dbReference type="PANTHER" id="PTHR42847">
    <property type="entry name" value="ALKANESULFONATE MONOOXYGENASE"/>
    <property type="match status" value="1"/>
</dbReference>
<proteinExistence type="predicted"/>
<keyword evidence="2" id="KW-0288">FMN</keyword>
<accession>W4M930</accession>
<comment type="caution">
    <text evidence="6">The sequence shown here is derived from an EMBL/GenBank/DDBJ whole genome shotgun (WGS) entry which is preliminary data.</text>
</comment>
<evidence type="ECO:0000313" key="6">
    <source>
        <dbReference type="EMBL" id="ETX06137.1"/>
    </source>
</evidence>
<evidence type="ECO:0000259" key="5">
    <source>
        <dbReference type="Pfam" id="PF00296"/>
    </source>
</evidence>
<dbReference type="Proteomes" id="UP000019140">
    <property type="component" value="Unassembled WGS sequence"/>
</dbReference>
<evidence type="ECO:0000256" key="2">
    <source>
        <dbReference type="ARBA" id="ARBA00022643"/>
    </source>
</evidence>
<sequence>MNEVTLEPRPVQPGGIPLWVSSNWVKQGLRRVAKHGDAWITNVTTLDMYKQCRSFIQAEAEKIGRDPQSIHHCLYLTVNVHPDGEQARRDGRQFLESYYKKPAASVEEDLVCVFGSPAEVLERIHGYVQLGTRTVIIRFASPDQFEQLDICTADMLPHLQVG</sequence>
<keyword evidence="7" id="KW-1185">Reference proteome</keyword>
<feature type="domain" description="Luciferase-like" evidence="5">
    <location>
        <begin position="3"/>
        <end position="133"/>
    </location>
</feature>